<dbReference type="GO" id="GO:0004177">
    <property type="term" value="F:aminopeptidase activity"/>
    <property type="evidence" value="ECO:0007669"/>
    <property type="project" value="UniProtKB-KW"/>
</dbReference>
<dbReference type="SUPFAM" id="SSF53474">
    <property type="entry name" value="alpha/beta-Hydrolases"/>
    <property type="match status" value="1"/>
</dbReference>
<dbReference type="AlphaFoldDB" id="A0A4R2KVB1"/>
<dbReference type="PANTHER" id="PTHR42776">
    <property type="entry name" value="SERINE PEPTIDASE S9 FAMILY MEMBER"/>
    <property type="match status" value="1"/>
</dbReference>
<dbReference type="InterPro" id="IPR011659">
    <property type="entry name" value="WD40"/>
</dbReference>
<gene>
    <name evidence="5" type="ORF">EV688_101238</name>
</gene>
<dbReference type="Pfam" id="PF07676">
    <property type="entry name" value="PD40"/>
    <property type="match status" value="4"/>
</dbReference>
<dbReference type="Gene3D" id="2.120.10.30">
    <property type="entry name" value="TolB, C-terminal domain"/>
    <property type="match status" value="2"/>
</dbReference>
<feature type="signal peptide" evidence="3">
    <location>
        <begin position="1"/>
        <end position="30"/>
    </location>
</feature>
<keyword evidence="5" id="KW-0031">Aminopeptidase</keyword>
<feature type="chain" id="PRO_5020443374" evidence="3">
    <location>
        <begin position="31"/>
        <end position="693"/>
    </location>
</feature>
<dbReference type="OrthoDB" id="9812921at2"/>
<evidence type="ECO:0000259" key="4">
    <source>
        <dbReference type="Pfam" id="PF00326"/>
    </source>
</evidence>
<dbReference type="GO" id="GO:0004252">
    <property type="term" value="F:serine-type endopeptidase activity"/>
    <property type="evidence" value="ECO:0007669"/>
    <property type="project" value="TreeGrafter"/>
</dbReference>
<proteinExistence type="predicted"/>
<evidence type="ECO:0000256" key="2">
    <source>
        <dbReference type="ARBA" id="ARBA00022825"/>
    </source>
</evidence>
<keyword evidence="2" id="KW-0720">Serine protease</keyword>
<evidence type="ECO:0000256" key="1">
    <source>
        <dbReference type="ARBA" id="ARBA00022801"/>
    </source>
</evidence>
<accession>A0A4R2KVB1</accession>
<keyword evidence="3" id="KW-0732">Signal</keyword>
<dbReference type="InterPro" id="IPR011042">
    <property type="entry name" value="6-blade_b-propeller_TolB-like"/>
</dbReference>
<keyword evidence="6" id="KW-1185">Reference proteome</keyword>
<keyword evidence="1" id="KW-0378">Hydrolase</keyword>
<dbReference type="Gene3D" id="3.40.50.1820">
    <property type="entry name" value="alpha/beta hydrolase"/>
    <property type="match status" value="1"/>
</dbReference>
<evidence type="ECO:0000313" key="6">
    <source>
        <dbReference type="Proteomes" id="UP000294980"/>
    </source>
</evidence>
<dbReference type="PANTHER" id="PTHR42776:SF27">
    <property type="entry name" value="DIPEPTIDYL PEPTIDASE FAMILY MEMBER 6"/>
    <property type="match status" value="1"/>
</dbReference>
<reference evidence="5 6" key="1">
    <citation type="submission" date="2019-03" db="EMBL/GenBank/DDBJ databases">
        <title>Genomic Encyclopedia of Type Strains, Phase IV (KMG-IV): sequencing the most valuable type-strain genomes for metagenomic binning, comparative biology and taxonomic classification.</title>
        <authorList>
            <person name="Goeker M."/>
        </authorList>
    </citation>
    <scope>NUCLEOTIDE SEQUENCE [LARGE SCALE GENOMIC DNA]</scope>
    <source>
        <strain evidence="5 6">DSM 23344</strain>
    </source>
</reference>
<feature type="domain" description="Peptidase S9 prolyl oligopeptidase catalytic" evidence="4">
    <location>
        <begin position="481"/>
        <end position="687"/>
    </location>
</feature>
<sequence>MRSQRLSQLPLLPLLLGLIGTLLTVSTAQAQTPFSPMDVFELEWADDPQISPDGEHVLYRRMGMDALTDSRRGNLWLVSASGEEHRKLTSFEGAETSARWSPDGSRIAYVRENADAESSDIHVYWLTSGEHARVTRVSGTPNELRWSPDGEQIAFSLTVKSKPPQLVSMPEAPEGASWAAAARVTDRMYHERDGSGYIEPGFTHVFVAPADGGSARQVSSGDFHHRHPAWSPDAKQLYVSSNRSDDWEHDFRTSHLYTIDVDSGDIQQITEDDGPASQPVVSPDGRYLAWLGFTDRRRAYQNTELRIASRDPQAGDTGEGFRRLARDRDLSIDAATWAADSSGLYVLYEESGSTRLGLVTLDGDFRELARDIGGTSIGRPYPGGSFSVSASNRLAFNITRPEYPADVAILDGTRQTRLTHLNRELLAYRDLGRTQAITWESSADGREIQGWIITPPGFDPEQQYPLLVENHGGPILNYGERFSPELQLFAAEGYVVFYPNPRGSTGYGEDFSDLLYHNYPGEDYDDVMSGIDAVIEKGFIDEDRLYVTGGSAGGIMSAWMIGKSDRFRAAAVVKPVMNWYSKLLNADNWFQYFEVRYPGVPWTNQEDYMRFSPISLVGNVNTPTLVMVGMDDLRTPPSQAKQLYHALKYRKVDTVLVELPGASHFIGKRPSQMISKVLHILEWFRRYDAPAPD</sequence>
<dbReference type="Pfam" id="PF00326">
    <property type="entry name" value="Peptidase_S9"/>
    <property type="match status" value="1"/>
</dbReference>
<comment type="caution">
    <text evidence="5">The sequence shown here is derived from an EMBL/GenBank/DDBJ whole genome shotgun (WGS) entry which is preliminary data.</text>
</comment>
<dbReference type="SUPFAM" id="SSF82171">
    <property type="entry name" value="DPP6 N-terminal domain-like"/>
    <property type="match status" value="1"/>
</dbReference>
<evidence type="ECO:0000313" key="5">
    <source>
        <dbReference type="EMBL" id="TCO78421.1"/>
    </source>
</evidence>
<dbReference type="Proteomes" id="UP000294980">
    <property type="component" value="Unassembled WGS sequence"/>
</dbReference>
<organism evidence="5 6">
    <name type="scientific">Chromatocurvus halotolerans</name>
    <dbReference type="NCBI Taxonomy" id="1132028"/>
    <lineage>
        <taxon>Bacteria</taxon>
        <taxon>Pseudomonadati</taxon>
        <taxon>Pseudomonadota</taxon>
        <taxon>Gammaproteobacteria</taxon>
        <taxon>Cellvibrionales</taxon>
        <taxon>Halieaceae</taxon>
        <taxon>Chromatocurvus</taxon>
    </lineage>
</organism>
<dbReference type="GO" id="GO:0006508">
    <property type="term" value="P:proteolysis"/>
    <property type="evidence" value="ECO:0007669"/>
    <property type="project" value="InterPro"/>
</dbReference>
<evidence type="ECO:0000256" key="3">
    <source>
        <dbReference type="SAM" id="SignalP"/>
    </source>
</evidence>
<keyword evidence="5" id="KW-0645">Protease</keyword>
<dbReference type="RefSeq" id="WP_117316539.1">
    <property type="nucleotide sequence ID" value="NZ_QQSW01000006.1"/>
</dbReference>
<name>A0A4R2KVB1_9GAMM</name>
<protein>
    <submittedName>
        <fullName evidence="5">Dipeptidyl aminopeptidase/acylaminoacyl peptidase</fullName>
    </submittedName>
</protein>
<dbReference type="InterPro" id="IPR001375">
    <property type="entry name" value="Peptidase_S9_cat"/>
</dbReference>
<dbReference type="EMBL" id="SLWX01000001">
    <property type="protein sequence ID" value="TCO78421.1"/>
    <property type="molecule type" value="Genomic_DNA"/>
</dbReference>
<dbReference type="InterPro" id="IPR029058">
    <property type="entry name" value="AB_hydrolase_fold"/>
</dbReference>